<evidence type="ECO:0000313" key="2">
    <source>
        <dbReference type="Proteomes" id="UP000324575"/>
    </source>
</evidence>
<dbReference type="AlphaFoldDB" id="A0A5M8P0F8"/>
<dbReference type="EMBL" id="SNRX01000012">
    <property type="protein sequence ID" value="KAA6301913.1"/>
    <property type="molecule type" value="Genomic_DNA"/>
</dbReference>
<gene>
    <name evidence="1" type="ORF">EZS26_001916</name>
</gene>
<comment type="caution">
    <text evidence="1">The sequence shown here is derived from an EMBL/GenBank/DDBJ whole genome shotgun (WGS) entry which is preliminary data.</text>
</comment>
<organism evidence="1 2">
    <name type="scientific">Candidatus Ordinivivax streblomastigis</name>
    <dbReference type="NCBI Taxonomy" id="2540710"/>
    <lineage>
        <taxon>Bacteria</taxon>
        <taxon>Pseudomonadati</taxon>
        <taxon>Bacteroidota</taxon>
        <taxon>Bacteroidia</taxon>
        <taxon>Bacteroidales</taxon>
        <taxon>Candidatus Ordinivivax</taxon>
    </lineage>
</organism>
<dbReference type="Proteomes" id="UP000324575">
    <property type="component" value="Unassembled WGS sequence"/>
</dbReference>
<name>A0A5M8P0F8_9BACT</name>
<protein>
    <submittedName>
        <fullName evidence="1">Uncharacterized protein</fullName>
    </submittedName>
</protein>
<evidence type="ECO:0000313" key="1">
    <source>
        <dbReference type="EMBL" id="KAA6301913.1"/>
    </source>
</evidence>
<sequence length="437" mass="49904">MNTKLLKYSILLVGFTALYACKDEIGESSIDDYFLNYEIKEIAVKSDIPVGAYLYNSAGPLQNEDIWTRLTEERIEATGNVGPYVRPVLGQYGLGVDTLGAIALQQMIDWGNEAAIDFFILPAVNEDRNHVYPQNISVNDGAFIDLFRMKNDTLPRIDLKGMHFALMVNMDGFCSGLNNSNLLESQNPTHIVETEIIDPDRELEPGETHETVVVLDTLVPRVDQMYAFYQRISDYFSDPNYYHTNGRPVVIIRNPERVYSSDSYKLYEGIREAIRKHTGKEVYLIAQQEQWTPPARFHYFHLQGKVDAITVRNMCNVGGGNWERTYMLPQMMNENLKYNREYARTTYGVDFVPPVSTSYNYYPLSATAYGEPQVPKNPDEFKKYCNVAKMNLGNNPMVIVDAFNNWETNSAIEPTVEGYGTGYGTLYLKLVKEQFKK</sequence>
<accession>A0A5M8P0F8</accession>
<dbReference type="Pfam" id="PF14307">
    <property type="entry name" value="Glyco_tran_WbsX"/>
    <property type="match status" value="1"/>
</dbReference>
<dbReference type="Gene3D" id="3.20.20.80">
    <property type="entry name" value="Glycosidases"/>
    <property type="match status" value="1"/>
</dbReference>
<dbReference type="InterPro" id="IPR032719">
    <property type="entry name" value="WbsX"/>
</dbReference>
<dbReference type="PROSITE" id="PS51257">
    <property type="entry name" value="PROKAR_LIPOPROTEIN"/>
    <property type="match status" value="1"/>
</dbReference>
<proteinExistence type="predicted"/>
<reference evidence="1 2" key="1">
    <citation type="submission" date="2019-03" db="EMBL/GenBank/DDBJ databases">
        <title>Single cell metagenomics reveals metabolic interactions within the superorganism composed of flagellate Streblomastix strix and complex community of Bacteroidetes bacteria on its surface.</title>
        <authorList>
            <person name="Treitli S.C."/>
            <person name="Kolisko M."/>
            <person name="Husnik F."/>
            <person name="Keeling P."/>
            <person name="Hampl V."/>
        </authorList>
    </citation>
    <scope>NUCLEOTIDE SEQUENCE [LARGE SCALE GENOMIC DNA]</scope>
    <source>
        <strain evidence="1">St1</strain>
    </source>
</reference>